<feature type="compositionally biased region" description="Basic residues" evidence="2">
    <location>
        <begin position="222"/>
        <end position="231"/>
    </location>
</feature>
<accession>A0AAU9JX25</accession>
<dbReference type="Pfam" id="PF12701">
    <property type="entry name" value="LSM14"/>
    <property type="match status" value="1"/>
</dbReference>
<dbReference type="InterPro" id="IPR019050">
    <property type="entry name" value="FDF_dom"/>
</dbReference>
<dbReference type="EMBL" id="CAJZBQ010000053">
    <property type="protein sequence ID" value="CAG9331834.1"/>
    <property type="molecule type" value="Genomic_DNA"/>
</dbReference>
<evidence type="ECO:0000256" key="1">
    <source>
        <dbReference type="PROSITE-ProRule" id="PRU00846"/>
    </source>
</evidence>
<comment type="caution">
    <text evidence="5">The sequence shown here is derived from an EMBL/GenBank/DDBJ whole genome shotgun (WGS) entry which is preliminary data.</text>
</comment>
<feature type="short sequence motif" description="FFD box" evidence="1">
    <location>
        <begin position="171"/>
        <end position="187"/>
    </location>
</feature>
<dbReference type="SMART" id="SM01271">
    <property type="entry name" value="LSM14"/>
    <property type="match status" value="1"/>
</dbReference>
<evidence type="ECO:0000313" key="6">
    <source>
        <dbReference type="Proteomes" id="UP001162131"/>
    </source>
</evidence>
<feature type="domain" description="Sm" evidence="4">
    <location>
        <begin position="1"/>
        <end position="83"/>
    </location>
</feature>
<feature type="compositionally biased region" description="Basic and acidic residues" evidence="2">
    <location>
        <begin position="193"/>
        <end position="203"/>
    </location>
</feature>
<dbReference type="GO" id="GO:0000932">
    <property type="term" value="C:P-body"/>
    <property type="evidence" value="ECO:0007669"/>
    <property type="project" value="TreeGrafter"/>
</dbReference>
<dbReference type="SUPFAM" id="SSF50182">
    <property type="entry name" value="Sm-like ribonucleoproteins"/>
    <property type="match status" value="1"/>
</dbReference>
<dbReference type="InterPro" id="IPR025609">
    <property type="entry name" value="Lsm14-like_N"/>
</dbReference>
<proteinExistence type="predicted"/>
<feature type="region of interest" description="Disordered" evidence="2">
    <location>
        <begin position="185"/>
        <end position="256"/>
    </location>
</feature>
<keyword evidence="6" id="KW-1185">Reference proteome</keyword>
<dbReference type="GO" id="GO:0033962">
    <property type="term" value="P:P-body assembly"/>
    <property type="evidence" value="ECO:0007669"/>
    <property type="project" value="TreeGrafter"/>
</dbReference>
<evidence type="ECO:0000259" key="4">
    <source>
        <dbReference type="PROSITE" id="PS52002"/>
    </source>
</evidence>
<dbReference type="AlphaFoldDB" id="A0AAU9JX25"/>
<evidence type="ECO:0000256" key="2">
    <source>
        <dbReference type="SAM" id="MobiDB-lite"/>
    </source>
</evidence>
<dbReference type="SMART" id="SM01199">
    <property type="entry name" value="FDF"/>
    <property type="match status" value="1"/>
</dbReference>
<feature type="region of interest" description="Disordered" evidence="2">
    <location>
        <begin position="98"/>
        <end position="137"/>
    </location>
</feature>
<dbReference type="GO" id="GO:0003729">
    <property type="term" value="F:mRNA binding"/>
    <property type="evidence" value="ECO:0007669"/>
    <property type="project" value="TreeGrafter"/>
</dbReference>
<protein>
    <submittedName>
        <fullName evidence="5">Uncharacterized protein</fullName>
    </submittedName>
</protein>
<dbReference type="InterPro" id="IPR010920">
    <property type="entry name" value="LSM_dom_sf"/>
</dbReference>
<dbReference type="PANTHER" id="PTHR13586:SF0">
    <property type="entry name" value="TRAILER HITCH, ISOFORM H"/>
    <property type="match status" value="1"/>
</dbReference>
<dbReference type="InterPro" id="IPR025761">
    <property type="entry name" value="FFD_box"/>
</dbReference>
<sequence>MSSATIPYIGSQISLISKSDIRYEGTLHSIDPNEHTVSLSNVRSFGTEGRRIDGKQIPPSADLYEFIIFRGSDIKDLSVIQATPILNDSAIIKANIKETQPNLKDPQPAAREFEPHQRYENRPASRPYQSRTGRGELHENINEDLKEQLKEDFDFQEEAPLEKPAKPESTKGYDKKKSFFDSISCKSSENEIPFDRQKQKEMDAETFGEDYVTNGERELRRASQRGRRRGNRGMNRGGRGEYRGQGRYNQNYDTKF</sequence>
<evidence type="ECO:0000313" key="5">
    <source>
        <dbReference type="EMBL" id="CAG9331834.1"/>
    </source>
</evidence>
<dbReference type="Gene3D" id="2.30.30.100">
    <property type="match status" value="1"/>
</dbReference>
<dbReference type="PANTHER" id="PTHR13586">
    <property type="entry name" value="SCD6 PROTEIN-RELATED"/>
    <property type="match status" value="1"/>
</dbReference>
<reference evidence="5" key="1">
    <citation type="submission" date="2021-09" db="EMBL/GenBank/DDBJ databases">
        <authorList>
            <consortium name="AG Swart"/>
            <person name="Singh M."/>
            <person name="Singh A."/>
            <person name="Seah K."/>
            <person name="Emmerich C."/>
        </authorList>
    </citation>
    <scope>NUCLEOTIDE SEQUENCE</scope>
    <source>
        <strain evidence="5">ATCC30299</strain>
    </source>
</reference>
<dbReference type="GO" id="GO:0034063">
    <property type="term" value="P:stress granule assembly"/>
    <property type="evidence" value="ECO:0007669"/>
    <property type="project" value="TreeGrafter"/>
</dbReference>
<evidence type="ECO:0000259" key="3">
    <source>
        <dbReference type="PROSITE" id="PS51513"/>
    </source>
</evidence>
<feature type="domain" description="FFD box profile" evidence="3">
    <location>
        <begin position="171"/>
        <end position="187"/>
    </location>
</feature>
<gene>
    <name evidence="5" type="ORF">BSTOLATCC_MIC53893</name>
</gene>
<feature type="compositionally biased region" description="Basic and acidic residues" evidence="2">
    <location>
        <begin position="111"/>
        <end position="123"/>
    </location>
</feature>
<dbReference type="Proteomes" id="UP001162131">
    <property type="component" value="Unassembled WGS sequence"/>
</dbReference>
<organism evidence="5 6">
    <name type="scientific">Blepharisma stoltei</name>
    <dbReference type="NCBI Taxonomy" id="1481888"/>
    <lineage>
        <taxon>Eukaryota</taxon>
        <taxon>Sar</taxon>
        <taxon>Alveolata</taxon>
        <taxon>Ciliophora</taxon>
        <taxon>Postciliodesmatophora</taxon>
        <taxon>Heterotrichea</taxon>
        <taxon>Heterotrichida</taxon>
        <taxon>Blepharismidae</taxon>
        <taxon>Blepharisma</taxon>
    </lineage>
</organism>
<name>A0AAU9JX25_9CILI</name>
<dbReference type="CDD" id="cd01736">
    <property type="entry name" value="LSm14_N"/>
    <property type="match status" value="1"/>
</dbReference>
<dbReference type="InterPro" id="IPR047575">
    <property type="entry name" value="Sm"/>
</dbReference>
<dbReference type="PROSITE" id="PS51513">
    <property type="entry name" value="FFD"/>
    <property type="match status" value="1"/>
</dbReference>
<dbReference type="PROSITE" id="PS52002">
    <property type="entry name" value="SM"/>
    <property type="match status" value="1"/>
</dbReference>